<dbReference type="FunFam" id="1.10.420.10:FF:000006">
    <property type="entry name" value="Peroxidase"/>
    <property type="match status" value="2"/>
</dbReference>
<evidence type="ECO:0000256" key="15">
    <source>
        <dbReference type="PIRSR" id="PIRSR600823-5"/>
    </source>
</evidence>
<comment type="catalytic activity">
    <reaction evidence="1">
        <text>2 a phenolic donor + H2O2 = 2 a phenolic radical donor + 2 H2O</text>
        <dbReference type="Rhea" id="RHEA:56136"/>
        <dbReference type="ChEBI" id="CHEBI:15377"/>
        <dbReference type="ChEBI" id="CHEBI:16240"/>
        <dbReference type="ChEBI" id="CHEBI:139520"/>
        <dbReference type="ChEBI" id="CHEBI:139521"/>
        <dbReference type="EC" id="1.11.1.7"/>
    </reaction>
</comment>
<dbReference type="Gene3D" id="1.10.420.10">
    <property type="entry name" value="Peroxidase, domain 2"/>
    <property type="match status" value="2"/>
</dbReference>
<evidence type="ECO:0000256" key="9">
    <source>
        <dbReference type="ARBA" id="ARBA00023004"/>
    </source>
</evidence>
<sequence>MGASLLRLHFHDCFVNGCDGSVLLDDTSSFTGEKTAFPNMNSLRGFDVVDTIKSQVESLCPKVVSCADILAVAARDSVVALGGPSWSVQLGRRDSTTASLSTANNDLPAPTSDLSGLISAFSNKGLTAAEMVALSGSHTIGQARCTSFRDRLYNETNIDASFATSVKSNCPSSGSDNVVSPLDVSTPTSFDNFYFKNLVNKKGLLHSDQQLFNGGSTDSQGCDGSVLLDDTSTFTGEKTAFPNVNSLRGFDVVDKIKAQLETLCNQTVSCADILAVAARDSVVALGGPSWSVQLGRRDSTTASFSEANSDLPAPTLDLSALISAFSKKGLTTKEMIVLSGGHTIGQAQCSSFRNRIYNETNIDPTFANNTQKNCPSSGGDSNLSPLDVSTSTVFDNYYYKNLLNQKGLLHSDQQLYNGGSADSQVSSYASNMASFFTDFASAMVSMGGISPLTGSSGEIRTNCRKAN</sequence>
<keyword evidence="11" id="KW-0325">Glycoprotein</keyword>
<evidence type="ECO:0000256" key="12">
    <source>
        <dbReference type="ARBA" id="ARBA00023324"/>
    </source>
</evidence>
<feature type="binding site" evidence="14">
    <location>
        <position position="225"/>
    </location>
    <ligand>
        <name>Ca(2+)</name>
        <dbReference type="ChEBI" id="CHEBI:29108"/>
        <label>1</label>
    </ligand>
</feature>
<keyword evidence="7 14" id="KW-0106">Calcium</keyword>
<evidence type="ECO:0000256" key="11">
    <source>
        <dbReference type="ARBA" id="ARBA00023180"/>
    </source>
</evidence>
<feature type="binding site" description="axial binding residue" evidence="14">
    <location>
        <position position="342"/>
    </location>
    <ligand>
        <name>heme b</name>
        <dbReference type="ChEBI" id="CHEBI:60344"/>
    </ligand>
    <ligandPart>
        <name>Fe</name>
        <dbReference type="ChEBI" id="CHEBI:18248"/>
    </ligandPart>
</feature>
<reference evidence="17" key="1">
    <citation type="journal article" date="2023" name="Nat. Commun.">
        <title>Diploid and tetraploid genomes of Acorus and the evolution of monocots.</title>
        <authorList>
            <person name="Ma L."/>
            <person name="Liu K.W."/>
            <person name="Li Z."/>
            <person name="Hsiao Y.Y."/>
            <person name="Qi Y."/>
            <person name="Fu T."/>
            <person name="Tang G.D."/>
            <person name="Zhang D."/>
            <person name="Sun W.H."/>
            <person name="Liu D.K."/>
            <person name="Li Y."/>
            <person name="Chen G.Z."/>
            <person name="Liu X.D."/>
            <person name="Liao X.Y."/>
            <person name="Jiang Y.T."/>
            <person name="Yu X."/>
            <person name="Hao Y."/>
            <person name="Huang J."/>
            <person name="Zhao X.W."/>
            <person name="Ke S."/>
            <person name="Chen Y.Y."/>
            <person name="Wu W.L."/>
            <person name="Hsu J.L."/>
            <person name="Lin Y.F."/>
            <person name="Huang M.D."/>
            <person name="Li C.Y."/>
            <person name="Huang L."/>
            <person name="Wang Z.W."/>
            <person name="Zhao X."/>
            <person name="Zhong W.Y."/>
            <person name="Peng D.H."/>
            <person name="Ahmad S."/>
            <person name="Lan S."/>
            <person name="Zhang J.S."/>
            <person name="Tsai W.C."/>
            <person name="Van de Peer Y."/>
            <person name="Liu Z.J."/>
        </authorList>
    </citation>
    <scope>NUCLEOTIDE SEQUENCE</scope>
    <source>
        <strain evidence="17">CP</strain>
    </source>
</reference>
<protein>
    <recommendedName>
        <fullName evidence="3">peroxidase</fullName>
        <ecNumber evidence="3">1.11.1.7</ecNumber>
    </recommendedName>
</protein>
<dbReference type="PROSITE" id="PS00436">
    <property type="entry name" value="PEROXIDASE_2"/>
    <property type="match status" value="1"/>
</dbReference>
<dbReference type="InterPro" id="IPR019794">
    <property type="entry name" value="Peroxidases_AS"/>
</dbReference>
<dbReference type="Gene3D" id="1.10.520.10">
    <property type="match status" value="2"/>
</dbReference>
<name>A0AAV9EDT1_ACOCL</name>
<keyword evidence="9 14" id="KW-0408">Iron</keyword>
<keyword evidence="10 15" id="KW-1015">Disulfide bond</keyword>
<dbReference type="InterPro" id="IPR002016">
    <property type="entry name" value="Haem_peroxidase"/>
</dbReference>
<evidence type="ECO:0000256" key="4">
    <source>
        <dbReference type="ARBA" id="ARBA00022559"/>
    </source>
</evidence>
<evidence type="ECO:0000256" key="10">
    <source>
        <dbReference type="ARBA" id="ARBA00023157"/>
    </source>
</evidence>
<evidence type="ECO:0000256" key="3">
    <source>
        <dbReference type="ARBA" id="ARBA00012313"/>
    </source>
</evidence>
<dbReference type="InterPro" id="IPR010255">
    <property type="entry name" value="Haem_peroxidase_sf"/>
</dbReference>
<keyword evidence="8" id="KW-0560">Oxidoreductase</keyword>
<feature type="binding site" evidence="14">
    <location>
        <position position="390"/>
    </location>
    <ligand>
        <name>Ca(2+)</name>
        <dbReference type="ChEBI" id="CHEBI:29108"/>
        <label>2</label>
    </ligand>
</feature>
<evidence type="ECO:0000313" key="18">
    <source>
        <dbReference type="Proteomes" id="UP001180020"/>
    </source>
</evidence>
<evidence type="ECO:0000256" key="8">
    <source>
        <dbReference type="ARBA" id="ARBA00023002"/>
    </source>
</evidence>
<dbReference type="CDD" id="cd00693">
    <property type="entry name" value="secretory_peroxidase"/>
    <property type="match status" value="2"/>
</dbReference>
<feature type="binding site" evidence="14">
    <location>
        <position position="221"/>
    </location>
    <ligand>
        <name>Ca(2+)</name>
        <dbReference type="ChEBI" id="CHEBI:29108"/>
        <label>1</label>
    </ligand>
</feature>
<feature type="binding site" evidence="14">
    <location>
        <position position="387"/>
    </location>
    <ligand>
        <name>Ca(2+)</name>
        <dbReference type="ChEBI" id="CHEBI:29108"/>
        <label>2</label>
    </ligand>
</feature>
<dbReference type="GO" id="GO:0046872">
    <property type="term" value="F:metal ion binding"/>
    <property type="evidence" value="ECO:0007669"/>
    <property type="project" value="UniProtKB-KW"/>
</dbReference>
<feature type="disulfide bond" evidence="15">
    <location>
        <begin position="270"/>
        <end position="463"/>
    </location>
</feature>
<dbReference type="Pfam" id="PF00141">
    <property type="entry name" value="peroxidase"/>
    <property type="match status" value="2"/>
</dbReference>
<evidence type="ECO:0000256" key="5">
    <source>
        <dbReference type="ARBA" id="ARBA00022617"/>
    </source>
</evidence>
<organism evidence="17 18">
    <name type="scientific">Acorus calamus</name>
    <name type="common">Sweet flag</name>
    <dbReference type="NCBI Taxonomy" id="4465"/>
    <lineage>
        <taxon>Eukaryota</taxon>
        <taxon>Viridiplantae</taxon>
        <taxon>Streptophyta</taxon>
        <taxon>Embryophyta</taxon>
        <taxon>Tracheophyta</taxon>
        <taxon>Spermatophyta</taxon>
        <taxon>Magnoliopsida</taxon>
        <taxon>Liliopsida</taxon>
        <taxon>Acoraceae</taxon>
        <taxon>Acorus</taxon>
    </lineage>
</organism>
<dbReference type="PANTHER" id="PTHR31388">
    <property type="entry name" value="PEROXIDASE 72-RELATED"/>
    <property type="match status" value="1"/>
</dbReference>
<evidence type="ECO:0000256" key="1">
    <source>
        <dbReference type="ARBA" id="ARBA00000189"/>
    </source>
</evidence>
<dbReference type="Proteomes" id="UP001180020">
    <property type="component" value="Unassembled WGS sequence"/>
</dbReference>
<feature type="binding site" evidence="14">
    <location>
        <position position="237"/>
    </location>
    <ligand>
        <name>Ca(2+)</name>
        <dbReference type="ChEBI" id="CHEBI:29108"/>
        <label>1</label>
    </ligand>
</feature>
<comment type="cofactor">
    <cofactor evidence="14">
        <name>heme b</name>
        <dbReference type="ChEBI" id="CHEBI:60344"/>
    </cofactor>
    <text evidence="14">Binds 1 heme b (iron(II)-protoporphyrin IX) group per subunit.</text>
</comment>
<dbReference type="GO" id="GO:0042744">
    <property type="term" value="P:hydrogen peroxide catabolic process"/>
    <property type="evidence" value="ECO:0007669"/>
    <property type="project" value="UniProtKB-KW"/>
</dbReference>
<gene>
    <name evidence="17" type="primary">PNC1</name>
    <name evidence="17" type="ORF">QJS10_CPA07g01256</name>
</gene>
<feature type="binding site" evidence="14">
    <location>
        <position position="343"/>
    </location>
    <ligand>
        <name>Ca(2+)</name>
        <dbReference type="ChEBI" id="CHEBI:29108"/>
        <label>2</label>
    </ligand>
</feature>
<dbReference type="PRINTS" id="PR00458">
    <property type="entry name" value="PEROXIDASE"/>
</dbReference>
<dbReference type="PRINTS" id="PR00461">
    <property type="entry name" value="PLPEROXIDASE"/>
</dbReference>
<dbReference type="InterPro" id="IPR033905">
    <property type="entry name" value="Secretory_peroxidase"/>
</dbReference>
<dbReference type="GO" id="GO:0006979">
    <property type="term" value="P:response to oxidative stress"/>
    <property type="evidence" value="ECO:0007669"/>
    <property type="project" value="InterPro"/>
</dbReference>
<feature type="binding site" evidence="13">
    <location>
        <position position="312"/>
    </location>
    <ligand>
        <name>substrate</name>
    </ligand>
</feature>
<dbReference type="SUPFAM" id="SSF48113">
    <property type="entry name" value="Heme-dependent peroxidases"/>
    <property type="match status" value="2"/>
</dbReference>
<dbReference type="InterPro" id="IPR019793">
    <property type="entry name" value="Peroxidases_heam-ligand_BS"/>
</dbReference>
<keyword evidence="12" id="KW-0376">Hydrogen peroxide</keyword>
<evidence type="ECO:0000313" key="17">
    <source>
        <dbReference type="EMBL" id="KAK1311680.1"/>
    </source>
</evidence>
<dbReference type="EC" id="1.11.1.7" evidence="3"/>
<keyword evidence="5" id="KW-0349">Heme</keyword>
<comment type="caution">
    <text evidence="17">The sequence shown here is derived from an EMBL/GenBank/DDBJ whole genome shotgun (WGS) entry which is preliminary data.</text>
</comment>
<dbReference type="PROSITE" id="PS50873">
    <property type="entry name" value="PEROXIDASE_4"/>
    <property type="match status" value="1"/>
</dbReference>
<reference evidence="17" key="2">
    <citation type="submission" date="2023-06" db="EMBL/GenBank/DDBJ databases">
        <authorList>
            <person name="Ma L."/>
            <person name="Liu K.-W."/>
            <person name="Li Z."/>
            <person name="Hsiao Y.-Y."/>
            <person name="Qi Y."/>
            <person name="Fu T."/>
            <person name="Tang G."/>
            <person name="Zhang D."/>
            <person name="Sun W.-H."/>
            <person name="Liu D.-K."/>
            <person name="Li Y."/>
            <person name="Chen G.-Z."/>
            <person name="Liu X.-D."/>
            <person name="Liao X.-Y."/>
            <person name="Jiang Y.-T."/>
            <person name="Yu X."/>
            <person name="Hao Y."/>
            <person name="Huang J."/>
            <person name="Zhao X.-W."/>
            <person name="Ke S."/>
            <person name="Chen Y.-Y."/>
            <person name="Wu W.-L."/>
            <person name="Hsu J.-L."/>
            <person name="Lin Y.-F."/>
            <person name="Huang M.-D."/>
            <person name="Li C.-Y."/>
            <person name="Huang L."/>
            <person name="Wang Z.-W."/>
            <person name="Zhao X."/>
            <person name="Zhong W.-Y."/>
            <person name="Peng D.-H."/>
            <person name="Ahmad S."/>
            <person name="Lan S."/>
            <person name="Zhang J.-S."/>
            <person name="Tsai W.-C."/>
            <person name="Van De Peer Y."/>
            <person name="Liu Z.-J."/>
        </authorList>
    </citation>
    <scope>NUCLEOTIDE SEQUENCE</scope>
    <source>
        <strain evidence="17">CP</strain>
        <tissue evidence="17">Leaves</tissue>
    </source>
</reference>
<evidence type="ECO:0000256" key="2">
    <source>
        <dbReference type="ARBA" id="ARBA00006873"/>
    </source>
</evidence>
<dbReference type="AlphaFoldDB" id="A0AAV9EDT1"/>
<keyword evidence="18" id="KW-1185">Reference proteome</keyword>
<dbReference type="PROSITE" id="PS00435">
    <property type="entry name" value="PEROXIDASE_1"/>
    <property type="match status" value="2"/>
</dbReference>
<accession>A0AAV9EDT1</accession>
<dbReference type="InterPro" id="IPR000823">
    <property type="entry name" value="Peroxidase_pln"/>
</dbReference>
<evidence type="ECO:0000256" key="14">
    <source>
        <dbReference type="PIRSR" id="PIRSR600823-3"/>
    </source>
</evidence>
<feature type="binding site" evidence="14">
    <location>
        <position position="223"/>
    </location>
    <ligand>
        <name>Ca(2+)</name>
        <dbReference type="ChEBI" id="CHEBI:29108"/>
        <label>1</label>
    </ligand>
</feature>
<comment type="cofactor">
    <cofactor evidence="14">
        <name>Ca(2+)</name>
        <dbReference type="ChEBI" id="CHEBI:29108"/>
    </cofactor>
    <text evidence="14">Binds 2 calcium ions per subunit.</text>
</comment>
<evidence type="ECO:0000256" key="7">
    <source>
        <dbReference type="ARBA" id="ARBA00022837"/>
    </source>
</evidence>
<feature type="domain" description="Plant heme peroxidase family profile" evidence="16">
    <location>
        <begin position="1"/>
        <end position="467"/>
    </location>
</feature>
<dbReference type="PANTHER" id="PTHR31388:SF247">
    <property type="entry name" value="PEROXIDASE"/>
    <property type="match status" value="1"/>
</dbReference>
<evidence type="ECO:0000259" key="16">
    <source>
        <dbReference type="PROSITE" id="PS50873"/>
    </source>
</evidence>
<keyword evidence="4 17" id="KW-0575">Peroxidase</keyword>
<evidence type="ECO:0000256" key="6">
    <source>
        <dbReference type="ARBA" id="ARBA00022723"/>
    </source>
</evidence>
<evidence type="ECO:0000256" key="13">
    <source>
        <dbReference type="PIRSR" id="PIRSR600823-2"/>
    </source>
</evidence>
<dbReference type="GO" id="GO:0020037">
    <property type="term" value="F:heme binding"/>
    <property type="evidence" value="ECO:0007669"/>
    <property type="project" value="InterPro"/>
</dbReference>
<comment type="similarity">
    <text evidence="2">Belongs to the peroxidase family. Ascorbate peroxidase subfamily.</text>
</comment>
<dbReference type="GO" id="GO:0140825">
    <property type="term" value="F:lactoperoxidase activity"/>
    <property type="evidence" value="ECO:0007669"/>
    <property type="project" value="UniProtKB-EC"/>
</dbReference>
<dbReference type="EMBL" id="JAUJYO010000007">
    <property type="protein sequence ID" value="KAK1311680.1"/>
    <property type="molecule type" value="Genomic_DNA"/>
</dbReference>
<proteinExistence type="inferred from homology"/>
<keyword evidence="6 14" id="KW-0479">Metal-binding</keyword>
<feature type="disulfide bond" evidence="15">
    <location>
        <begin position="349"/>
        <end position="374"/>
    </location>
</feature>
<feature type="binding site" evidence="14">
    <location>
        <position position="395"/>
    </location>
    <ligand>
        <name>Ca(2+)</name>
        <dbReference type="ChEBI" id="CHEBI:29108"/>
        <label>2</label>
    </ligand>
</feature>